<dbReference type="PROSITE" id="PS50088">
    <property type="entry name" value="ANK_REPEAT"/>
    <property type="match status" value="1"/>
</dbReference>
<proteinExistence type="predicted"/>
<dbReference type="Gene3D" id="3.20.20.190">
    <property type="entry name" value="Phosphatidylinositol (PI) phosphodiesterase"/>
    <property type="match status" value="1"/>
</dbReference>
<feature type="compositionally biased region" description="Acidic residues" evidence="5">
    <location>
        <begin position="1062"/>
        <end position="1073"/>
    </location>
</feature>
<dbReference type="InterPro" id="IPR057506">
    <property type="entry name" value="C2_GPCPD1"/>
</dbReference>
<evidence type="ECO:0000259" key="7">
    <source>
        <dbReference type="PROSITE" id="PS51704"/>
    </source>
</evidence>
<evidence type="ECO:0000256" key="5">
    <source>
        <dbReference type="SAM" id="MobiDB-lite"/>
    </source>
</evidence>
<comment type="caution">
    <text evidence="8">The sequence shown here is derived from an EMBL/GenBank/DDBJ whole genome shotgun (WGS) entry which is preliminary data.</text>
</comment>
<dbReference type="InterPro" id="IPR002110">
    <property type="entry name" value="Ankyrin_rpt"/>
</dbReference>
<dbReference type="PROSITE" id="PS50297">
    <property type="entry name" value="ANK_REP_REGION"/>
    <property type="match status" value="1"/>
</dbReference>
<feature type="repeat" description="ANK" evidence="4">
    <location>
        <begin position="561"/>
        <end position="593"/>
    </location>
</feature>
<keyword evidence="1" id="KW-0677">Repeat</keyword>
<dbReference type="Gene3D" id="1.25.40.20">
    <property type="entry name" value="Ankyrin repeat-containing domain"/>
    <property type="match status" value="1"/>
</dbReference>
<dbReference type="Pfam" id="PF03105">
    <property type="entry name" value="SPX"/>
    <property type="match status" value="1"/>
</dbReference>
<protein>
    <submittedName>
        <fullName evidence="8">Glycerophosphocholine phosphodiesterase</fullName>
    </submittedName>
</protein>
<evidence type="ECO:0000313" key="8">
    <source>
        <dbReference type="EMBL" id="GMM34171.1"/>
    </source>
</evidence>
<dbReference type="Pfam" id="PF25329">
    <property type="entry name" value="C2_GDE1"/>
    <property type="match status" value="1"/>
</dbReference>
<accession>A0AAV5QHR8</accession>
<dbReference type="GeneID" id="90072150"/>
<gene>
    <name evidence="8" type="ORF">DASC09_014960</name>
</gene>
<feature type="region of interest" description="Disordered" evidence="5">
    <location>
        <begin position="1057"/>
        <end position="1076"/>
    </location>
</feature>
<dbReference type="InterPro" id="IPR036770">
    <property type="entry name" value="Ankyrin_rpt-contain_sf"/>
</dbReference>
<dbReference type="GO" id="GO:0047389">
    <property type="term" value="F:glycerophosphocholine phosphodiesterase activity"/>
    <property type="evidence" value="ECO:0007669"/>
    <property type="project" value="TreeGrafter"/>
</dbReference>
<dbReference type="Proteomes" id="UP001360560">
    <property type="component" value="Unassembled WGS sequence"/>
</dbReference>
<dbReference type="PANTHER" id="PTHR22958:SF1">
    <property type="entry name" value="GLYCEROPHOSPHOCHOLINE PHOSPHODIESTERASE GPCPD1"/>
    <property type="match status" value="1"/>
</dbReference>
<dbReference type="InterPro" id="IPR004331">
    <property type="entry name" value="SPX_dom"/>
</dbReference>
<name>A0AAV5QHR8_9ASCO</name>
<dbReference type="PANTHER" id="PTHR22958">
    <property type="entry name" value="GLYCEROPHOSPHORYL DIESTER PHOSPHODIESTERASE"/>
    <property type="match status" value="1"/>
</dbReference>
<dbReference type="PROSITE" id="PS51704">
    <property type="entry name" value="GP_PDE"/>
    <property type="match status" value="1"/>
</dbReference>
<dbReference type="Pfam" id="PF03009">
    <property type="entry name" value="GDPD"/>
    <property type="match status" value="1"/>
</dbReference>
<evidence type="ECO:0000259" key="6">
    <source>
        <dbReference type="PROSITE" id="PS51382"/>
    </source>
</evidence>
<organism evidence="8 9">
    <name type="scientific">Saccharomycopsis crataegensis</name>
    <dbReference type="NCBI Taxonomy" id="43959"/>
    <lineage>
        <taxon>Eukaryota</taxon>
        <taxon>Fungi</taxon>
        <taxon>Dikarya</taxon>
        <taxon>Ascomycota</taxon>
        <taxon>Saccharomycotina</taxon>
        <taxon>Saccharomycetes</taxon>
        <taxon>Saccharomycopsidaceae</taxon>
        <taxon>Saccharomycopsis</taxon>
    </lineage>
</organism>
<feature type="compositionally biased region" description="Polar residues" evidence="5">
    <location>
        <begin position="695"/>
        <end position="705"/>
    </location>
</feature>
<feature type="domain" description="SPX" evidence="6">
    <location>
        <begin position="1"/>
        <end position="180"/>
    </location>
</feature>
<evidence type="ECO:0000313" key="9">
    <source>
        <dbReference type="Proteomes" id="UP001360560"/>
    </source>
</evidence>
<dbReference type="GO" id="GO:0046475">
    <property type="term" value="P:glycerophospholipid catabolic process"/>
    <property type="evidence" value="ECO:0007669"/>
    <property type="project" value="TreeGrafter"/>
</dbReference>
<dbReference type="PROSITE" id="PS51382">
    <property type="entry name" value="SPX"/>
    <property type="match status" value="1"/>
</dbReference>
<dbReference type="CDD" id="cd14484">
    <property type="entry name" value="SPX_GDE1_like"/>
    <property type="match status" value="1"/>
</dbReference>
<dbReference type="PROSITE" id="PS50007">
    <property type="entry name" value="PIPLC_X_DOMAIN"/>
    <property type="match status" value="1"/>
</dbReference>
<dbReference type="InterPro" id="IPR030395">
    <property type="entry name" value="GP_PDE_dom"/>
</dbReference>
<evidence type="ECO:0000256" key="1">
    <source>
        <dbReference type="ARBA" id="ARBA00022737"/>
    </source>
</evidence>
<evidence type="ECO:0000256" key="2">
    <source>
        <dbReference type="ARBA" id="ARBA00022801"/>
    </source>
</evidence>
<dbReference type="InterPro" id="IPR017946">
    <property type="entry name" value="PLC-like_Pdiesterase_TIM-brl"/>
</dbReference>
<dbReference type="SUPFAM" id="SSF51695">
    <property type="entry name" value="PLC-like phosphodiesterases"/>
    <property type="match status" value="1"/>
</dbReference>
<keyword evidence="2" id="KW-0378">Hydrolase</keyword>
<dbReference type="EMBL" id="BTFZ01000002">
    <property type="protein sequence ID" value="GMM34171.1"/>
    <property type="molecule type" value="Genomic_DNA"/>
</dbReference>
<sequence>MKFGKTFLIHQVPEWSGYYMNYKELKREIKAIVVAIDDFHSTVDATNDFVVKDGAVLSASAAGAEIASTLNDETVKSSLAGFFTKLDRNIEKVESFYNFQFSEYERRLKRVTTAMHSHKKDGKMEFDKEELEEVIGILVELRGNFRNLKWFSELNKRGFIKILKKLDKKAGTNKQMYYLSSHIFPLSFASETEILRELNLINKYLSELSPQADELVALTTTTTTTGIDSSSGQSTANGGYVSPNSGKYMCYIRKDDSEGLIKELANEFRSPILTPSKLLLNLLNKSALFQAFGCIDKLMEFTQVLNDSSDISARNFFHHHIIALGKQTVEREQKEAEKEKPTTEASAATVANTYGLLIERDMSLLPAAAPDKNFRLVGAYGSDGVNSNDSPSGLEYILSRLPTSSRHCLLQRDSYKRAPLHYAAQYGLKETSAIIIDFLKKWSHWDSSVAIDDITVWGDAEYLTPLHLALVGDHPKTTKILLSSMDGDVSLSNPGLLLLAARLKSSRLLESLLEVKGMDINYNKTDTMETALFISAKLNSLDSVKFLLQKGADCEIPEASFGWTPIFAAAAEGYAEVTKALIDHGANYSRLDNDGWLAMEHCSLRGHLDLAELLCPKDYDPLKLAKESNLNNLLKKDGGSSTLNSNGLPPKIPDLVQESTNSVDKLPASVNVGPAGTDKHIYKEIKSNKKESNNRDPISSLNNGNSSVPTSKKPVKSFGHQFLKPNESMVLLTLGTTDLRDKTPAIQLNRVPVSKAHSTELDTALSVAISCKQLKNQPPVVLDLPLDDNHGSATDPISFKFVNQDPRNAAIYFDIFPTYSYAGEEALSGSTINSINDVNVSKVISQKKRKVLGRAIALLGNVYTSVGKDRRSMYNVCTVPIIESVTLEELGTVRFEILDVSSFTHPNMTYDISESYWKTLISTRVIGHRGLGKNINSKSSLQLGENTVESFIAAASLGASYVEFDVQLTKDLVPVIYHDFLVAESGMDIPMHQMTAEQFLKLSDHRPDQDFNLNSGKFPRNKHASDNRISYDDDALLSKRKFRSASLSMNNKKAQKFTIGNDNDDDDDSDDEEKLGSVFDERMKLTRTYKEQGFKGNSRGTSIASSFVTLEDLFKKLPENVGFNVECKYPMLEEAQKEDFEEIAISYNKWVDVVLQKVYDHKGQRNIIFSSFHPDVCILLSMKQPAIPILFLTEAGSQFMPDARASSLQAAIRFAKKWNLLGIVSAAAAIIQCPRLASIVKSNGLVCFTYGALNNDPENAKLEMEAGVDAVIVDKVLAVRKGLANA</sequence>
<evidence type="ECO:0000256" key="4">
    <source>
        <dbReference type="PROSITE-ProRule" id="PRU00023"/>
    </source>
</evidence>
<feature type="region of interest" description="Disordered" evidence="5">
    <location>
        <begin position="686"/>
        <end position="719"/>
    </location>
</feature>
<evidence type="ECO:0000256" key="3">
    <source>
        <dbReference type="ARBA" id="ARBA00023043"/>
    </source>
</evidence>
<dbReference type="InterPro" id="IPR051578">
    <property type="entry name" value="GDPD"/>
</dbReference>
<feature type="domain" description="GP-PDE" evidence="7">
    <location>
        <begin position="923"/>
        <end position="1283"/>
    </location>
</feature>
<keyword evidence="9" id="KW-1185">Reference proteome</keyword>
<dbReference type="SMART" id="SM00248">
    <property type="entry name" value="ANK"/>
    <property type="match status" value="6"/>
</dbReference>
<dbReference type="SUPFAM" id="SSF48403">
    <property type="entry name" value="Ankyrin repeat"/>
    <property type="match status" value="1"/>
</dbReference>
<keyword evidence="3 4" id="KW-0040">ANK repeat</keyword>
<reference evidence="8 9" key="1">
    <citation type="journal article" date="2023" name="Elife">
        <title>Identification of key yeast species and microbe-microbe interactions impacting larval growth of Drosophila in the wild.</title>
        <authorList>
            <person name="Mure A."/>
            <person name="Sugiura Y."/>
            <person name="Maeda R."/>
            <person name="Honda K."/>
            <person name="Sakurai N."/>
            <person name="Takahashi Y."/>
            <person name="Watada M."/>
            <person name="Katoh T."/>
            <person name="Gotoh A."/>
            <person name="Gotoh Y."/>
            <person name="Taniguchi I."/>
            <person name="Nakamura K."/>
            <person name="Hayashi T."/>
            <person name="Katayama T."/>
            <person name="Uemura T."/>
            <person name="Hattori Y."/>
        </authorList>
    </citation>
    <scope>NUCLEOTIDE SEQUENCE [LARGE SCALE GENOMIC DNA]</scope>
    <source>
        <strain evidence="8 9">SC-9</strain>
    </source>
</reference>
<dbReference type="RefSeq" id="XP_064851171.1">
    <property type="nucleotide sequence ID" value="XM_064995099.1"/>
</dbReference>
<dbReference type="Pfam" id="PF12796">
    <property type="entry name" value="Ank_2"/>
    <property type="match status" value="1"/>
</dbReference>